<evidence type="ECO:0000313" key="10">
    <source>
        <dbReference type="Proteomes" id="UP001358417"/>
    </source>
</evidence>
<feature type="region of interest" description="Disordered" evidence="7">
    <location>
        <begin position="75"/>
        <end position="95"/>
    </location>
</feature>
<name>A0AAV9MXH1_9EURO</name>
<evidence type="ECO:0000256" key="2">
    <source>
        <dbReference type="ARBA" id="ARBA00022723"/>
    </source>
</evidence>
<proteinExistence type="predicted"/>
<dbReference type="PANTHER" id="PTHR31001">
    <property type="entry name" value="UNCHARACTERIZED TRANSCRIPTIONAL REGULATORY PROTEIN"/>
    <property type="match status" value="1"/>
</dbReference>
<evidence type="ECO:0000256" key="7">
    <source>
        <dbReference type="SAM" id="MobiDB-lite"/>
    </source>
</evidence>
<evidence type="ECO:0000256" key="3">
    <source>
        <dbReference type="ARBA" id="ARBA00023015"/>
    </source>
</evidence>
<evidence type="ECO:0000313" key="9">
    <source>
        <dbReference type="EMBL" id="KAK5046405.1"/>
    </source>
</evidence>
<evidence type="ECO:0000256" key="4">
    <source>
        <dbReference type="ARBA" id="ARBA00023125"/>
    </source>
</evidence>
<dbReference type="GO" id="GO:0005634">
    <property type="term" value="C:nucleus"/>
    <property type="evidence" value="ECO:0007669"/>
    <property type="project" value="UniProtKB-SubCell"/>
</dbReference>
<evidence type="ECO:0000256" key="5">
    <source>
        <dbReference type="ARBA" id="ARBA00023163"/>
    </source>
</evidence>
<accession>A0AAV9MXH1</accession>
<dbReference type="SMART" id="SM00906">
    <property type="entry name" value="Fungal_trans"/>
    <property type="match status" value="1"/>
</dbReference>
<keyword evidence="10" id="KW-1185">Reference proteome</keyword>
<dbReference type="GO" id="GO:0003677">
    <property type="term" value="F:DNA binding"/>
    <property type="evidence" value="ECO:0007669"/>
    <property type="project" value="UniProtKB-KW"/>
</dbReference>
<evidence type="ECO:0000259" key="8">
    <source>
        <dbReference type="PROSITE" id="PS50048"/>
    </source>
</evidence>
<reference evidence="9 10" key="1">
    <citation type="submission" date="2023-08" db="EMBL/GenBank/DDBJ databases">
        <title>Black Yeasts Isolated from many extreme environments.</title>
        <authorList>
            <person name="Coleine C."/>
            <person name="Stajich J.E."/>
            <person name="Selbmann L."/>
        </authorList>
    </citation>
    <scope>NUCLEOTIDE SEQUENCE [LARGE SCALE GENOMIC DNA]</scope>
    <source>
        <strain evidence="9 10">CCFEE 5792</strain>
    </source>
</reference>
<dbReference type="Proteomes" id="UP001358417">
    <property type="component" value="Unassembled WGS sequence"/>
</dbReference>
<dbReference type="SMART" id="SM00066">
    <property type="entry name" value="GAL4"/>
    <property type="match status" value="1"/>
</dbReference>
<gene>
    <name evidence="9" type="ORF">LTR84_008207</name>
</gene>
<dbReference type="PANTHER" id="PTHR31001:SF85">
    <property type="entry name" value="ZN(II)2CYS6 TRANSCRIPTION FACTOR (EUROFUNG)"/>
    <property type="match status" value="1"/>
</dbReference>
<sequence>MTSLPERPAKAFSCIRCFERKVKCDKENPCSNCVKSRVECIFRTPPAPRRRKKRPQEEILLARLKQCEDLLRSKGIEVDTPEASTQSGVPSGPASYDATVPSPDTGMTGQRPPTEVIFFPGANAKTGQLIVDQGKSRFIENNLWTSVSEEFKPKEAIEYSDEDEDAASVVEESTDFLLGNTPSSNAASISKLHPPPEIIMKLWQIFLDNINPMTKLIHQPTLQQTIVQYTSQLDNLPRGLEALLFAIYTTAVFSLDDEEADFRLGEPRKVMLLRYRHATRSALARAKFMSSSELPVLQAFMLYLISMRNVYDSRTLWTLAGVASRIAQGMGLHRDGSDLGVSPFETELRRRLWWQISILDFRSAELSGSGRFGDFGLSNTKTPTNANDEDLWPEMITAPVQQTRPTEMITCLLRCEFGSFWKEKLQERKSVITFEDVKLASPWKSSLEERDAHINELEQRLEEKFLRYCDPSIPIQFLATIIARAAVNSMRLMAHHPRKYGNVDDLPQSERDYLWKVSLKLIESDNLAHSSRGLKKFMWHTNEYFQWQAFVHLLNELRSRTLGEEVDLVWQQVQEVFDNHPHFLTEQKKPLHAAVGSLCLKAFFAREKSLRETTNGVYPKTVPEYIRTLRDQRIAAAARTTKPETASGSFTSPITTNFNTFTINPPNPFEPLQSPLSATASQQPHVTTNTDSGGAFDYSRFAYPMNPPQPQTQLPLPMYQPFPFQAPSLDGSNLMFSSDPALAQELAMSDMPMDWAQWDMLMKDLELPK</sequence>
<dbReference type="SUPFAM" id="SSF57701">
    <property type="entry name" value="Zn2/Cys6 DNA-binding domain"/>
    <property type="match status" value="1"/>
</dbReference>
<evidence type="ECO:0000256" key="6">
    <source>
        <dbReference type="ARBA" id="ARBA00023242"/>
    </source>
</evidence>
<keyword evidence="3" id="KW-0805">Transcription regulation</keyword>
<protein>
    <recommendedName>
        <fullName evidence="8">Zn(2)-C6 fungal-type domain-containing protein</fullName>
    </recommendedName>
</protein>
<dbReference type="Gene3D" id="4.10.240.10">
    <property type="entry name" value="Zn(2)-C6 fungal-type DNA-binding domain"/>
    <property type="match status" value="1"/>
</dbReference>
<comment type="caution">
    <text evidence="9">The sequence shown here is derived from an EMBL/GenBank/DDBJ whole genome shotgun (WGS) entry which is preliminary data.</text>
</comment>
<dbReference type="InterPro" id="IPR001138">
    <property type="entry name" value="Zn2Cys6_DnaBD"/>
</dbReference>
<keyword evidence="6" id="KW-0539">Nucleus</keyword>
<dbReference type="Pfam" id="PF04082">
    <property type="entry name" value="Fungal_trans"/>
    <property type="match status" value="1"/>
</dbReference>
<dbReference type="GO" id="GO:0000981">
    <property type="term" value="F:DNA-binding transcription factor activity, RNA polymerase II-specific"/>
    <property type="evidence" value="ECO:0007669"/>
    <property type="project" value="InterPro"/>
</dbReference>
<keyword evidence="4" id="KW-0238">DNA-binding</keyword>
<dbReference type="EMBL" id="JAVRRD010000030">
    <property type="protein sequence ID" value="KAK5046405.1"/>
    <property type="molecule type" value="Genomic_DNA"/>
</dbReference>
<keyword evidence="2" id="KW-0479">Metal-binding</keyword>
<keyword evidence="5" id="KW-0804">Transcription</keyword>
<dbReference type="AlphaFoldDB" id="A0AAV9MXH1"/>
<feature type="domain" description="Zn(2)-C6 fungal-type" evidence="8">
    <location>
        <begin position="13"/>
        <end position="42"/>
    </location>
</feature>
<dbReference type="CDD" id="cd00067">
    <property type="entry name" value="GAL4"/>
    <property type="match status" value="1"/>
</dbReference>
<organism evidence="9 10">
    <name type="scientific">Exophiala bonariae</name>
    <dbReference type="NCBI Taxonomy" id="1690606"/>
    <lineage>
        <taxon>Eukaryota</taxon>
        <taxon>Fungi</taxon>
        <taxon>Dikarya</taxon>
        <taxon>Ascomycota</taxon>
        <taxon>Pezizomycotina</taxon>
        <taxon>Eurotiomycetes</taxon>
        <taxon>Chaetothyriomycetidae</taxon>
        <taxon>Chaetothyriales</taxon>
        <taxon>Herpotrichiellaceae</taxon>
        <taxon>Exophiala</taxon>
    </lineage>
</organism>
<dbReference type="Pfam" id="PF00172">
    <property type="entry name" value="Zn_clus"/>
    <property type="match status" value="1"/>
</dbReference>
<comment type="subcellular location">
    <subcellularLocation>
        <location evidence="1">Nucleus</location>
    </subcellularLocation>
</comment>
<dbReference type="GO" id="GO:0008270">
    <property type="term" value="F:zinc ion binding"/>
    <property type="evidence" value="ECO:0007669"/>
    <property type="project" value="InterPro"/>
</dbReference>
<dbReference type="CDD" id="cd12148">
    <property type="entry name" value="fungal_TF_MHR"/>
    <property type="match status" value="1"/>
</dbReference>
<evidence type="ECO:0000256" key="1">
    <source>
        <dbReference type="ARBA" id="ARBA00004123"/>
    </source>
</evidence>
<dbReference type="InterPro" id="IPR007219">
    <property type="entry name" value="XnlR_reg_dom"/>
</dbReference>
<dbReference type="RefSeq" id="XP_064701996.1">
    <property type="nucleotide sequence ID" value="XM_064851755.1"/>
</dbReference>
<dbReference type="GO" id="GO:0006351">
    <property type="term" value="P:DNA-templated transcription"/>
    <property type="evidence" value="ECO:0007669"/>
    <property type="project" value="InterPro"/>
</dbReference>
<dbReference type="GeneID" id="89976371"/>
<dbReference type="InterPro" id="IPR050613">
    <property type="entry name" value="Sec_Metabolite_Reg"/>
</dbReference>
<dbReference type="InterPro" id="IPR036864">
    <property type="entry name" value="Zn2-C6_fun-type_DNA-bd_sf"/>
</dbReference>
<dbReference type="PROSITE" id="PS50048">
    <property type="entry name" value="ZN2_CY6_FUNGAL_2"/>
    <property type="match status" value="1"/>
</dbReference>